<reference evidence="1" key="1">
    <citation type="journal article" date="2021" name="New Phytol.">
        <title>Evolutionary innovations through gain and loss of genes in the ectomycorrhizal Boletales.</title>
        <authorList>
            <person name="Wu G."/>
            <person name="Miyauchi S."/>
            <person name="Morin E."/>
            <person name="Kuo A."/>
            <person name="Drula E."/>
            <person name="Varga T."/>
            <person name="Kohler A."/>
            <person name="Feng B."/>
            <person name="Cao Y."/>
            <person name="Lipzen A."/>
            <person name="Daum C."/>
            <person name="Hundley H."/>
            <person name="Pangilinan J."/>
            <person name="Johnson J."/>
            <person name="Barry K."/>
            <person name="LaButti K."/>
            <person name="Ng V."/>
            <person name="Ahrendt S."/>
            <person name="Min B."/>
            <person name="Choi I.G."/>
            <person name="Park H."/>
            <person name="Plett J.M."/>
            <person name="Magnuson J."/>
            <person name="Spatafora J.W."/>
            <person name="Nagy L.G."/>
            <person name="Henrissat B."/>
            <person name="Grigoriev I.V."/>
            <person name="Yang Z.L."/>
            <person name="Xu J."/>
            <person name="Martin F.M."/>
        </authorList>
    </citation>
    <scope>NUCLEOTIDE SEQUENCE</scope>
    <source>
        <strain evidence="1">KUC20120723A-06</strain>
    </source>
</reference>
<dbReference type="Proteomes" id="UP000790709">
    <property type="component" value="Unassembled WGS sequence"/>
</dbReference>
<gene>
    <name evidence="1" type="ORF">BV22DRAFT_1108403</name>
</gene>
<evidence type="ECO:0000313" key="2">
    <source>
        <dbReference type="Proteomes" id="UP000790709"/>
    </source>
</evidence>
<proteinExistence type="predicted"/>
<organism evidence="1 2">
    <name type="scientific">Leucogyrophana mollusca</name>
    <dbReference type="NCBI Taxonomy" id="85980"/>
    <lineage>
        <taxon>Eukaryota</taxon>
        <taxon>Fungi</taxon>
        <taxon>Dikarya</taxon>
        <taxon>Basidiomycota</taxon>
        <taxon>Agaricomycotina</taxon>
        <taxon>Agaricomycetes</taxon>
        <taxon>Agaricomycetidae</taxon>
        <taxon>Boletales</taxon>
        <taxon>Boletales incertae sedis</taxon>
        <taxon>Leucogyrophana</taxon>
    </lineage>
</organism>
<name>A0ACB8AZG8_9AGAM</name>
<keyword evidence="2" id="KW-1185">Reference proteome</keyword>
<evidence type="ECO:0000313" key="1">
    <source>
        <dbReference type="EMBL" id="KAH7918263.1"/>
    </source>
</evidence>
<comment type="caution">
    <text evidence="1">The sequence shown here is derived from an EMBL/GenBank/DDBJ whole genome shotgun (WGS) entry which is preliminary data.</text>
</comment>
<sequence length="233" mass="26619">MLKSFLNRLTCTHPGCSETFISQRGRTKHIRTYHRNVTETLLIPPTTKIPMMGNDDHEAGQNPTRRGKKTRHPYLYGAPCDHNGNPIPPGTPPPPRYNNNPNDWAPFTGQGQFLLADFLFRKVEMSAPNIDYLMELWAFEVTKYGGSSPFSSHRDAYQTIDSIQAGDVPWQCLSVWFRDPDTVIKNMLDNPDFDSQFDYVPYVYTDSNGQCRWSDVMSGNFAWHQCVSYVVTA</sequence>
<accession>A0ACB8AZG8</accession>
<dbReference type="EMBL" id="MU266818">
    <property type="protein sequence ID" value="KAH7918263.1"/>
    <property type="molecule type" value="Genomic_DNA"/>
</dbReference>
<protein>
    <submittedName>
        <fullName evidence="1">Uncharacterized protein</fullName>
    </submittedName>
</protein>